<dbReference type="OrthoDB" id="1440840at2"/>
<name>A0A5B8YFX8_9FLAO</name>
<accession>A0A5B8YFX8</accession>
<protein>
    <submittedName>
        <fullName evidence="1">Uncharacterized protein</fullName>
    </submittedName>
</protein>
<proteinExistence type="predicted"/>
<reference evidence="1 2" key="1">
    <citation type="submission" date="2019-08" db="EMBL/GenBank/DDBJ databases">
        <title>Antarcticibacterium arcticum sp. nov., a bacterium isolated from marine sediment of the Canadian Beaufort Sea.</title>
        <authorList>
            <person name="Lee Y.M."/>
            <person name="Baek K."/>
            <person name="Lee D.-H."/>
            <person name="Shin S.C."/>
            <person name="Jin Y.K."/>
            <person name="Park Y."/>
        </authorList>
    </citation>
    <scope>NUCLEOTIDE SEQUENCE [LARGE SCALE GENOMIC DNA]</scope>
    <source>
        <strain evidence="1 2">PAMC 28998</strain>
    </source>
</reference>
<keyword evidence="2" id="KW-1185">Reference proteome</keyword>
<dbReference type="RefSeq" id="WP_146830333.1">
    <property type="nucleotide sequence ID" value="NZ_CP042476.1"/>
</dbReference>
<gene>
    <name evidence="1" type="ORF">FK178_01560</name>
</gene>
<dbReference type="KEGG" id="anp:FK178_01560"/>
<organism evidence="1 2">
    <name type="scientific">Antarcticibacterium arcticum</name>
    <dbReference type="NCBI Taxonomy" id="2585771"/>
    <lineage>
        <taxon>Bacteria</taxon>
        <taxon>Pseudomonadati</taxon>
        <taxon>Bacteroidota</taxon>
        <taxon>Flavobacteriia</taxon>
        <taxon>Flavobacteriales</taxon>
        <taxon>Flavobacteriaceae</taxon>
        <taxon>Antarcticibacterium</taxon>
    </lineage>
</organism>
<dbReference type="EMBL" id="CP042476">
    <property type="protein sequence ID" value="QED36481.1"/>
    <property type="molecule type" value="Genomic_DNA"/>
</dbReference>
<evidence type="ECO:0000313" key="1">
    <source>
        <dbReference type="EMBL" id="QED36481.1"/>
    </source>
</evidence>
<dbReference type="Proteomes" id="UP000321954">
    <property type="component" value="Chromosome"/>
</dbReference>
<dbReference type="AlphaFoldDB" id="A0A5B8YFX8"/>
<sequence>MRKIGLLFLLGCFSYFGFAQEIPVLQEVPEGLLTKRIEIRPSLSNLASEIPNTGRFKIRSVNFDTQNVPREINIAAVMEREEQLKARRIELAPPVNVPRPNTTSVSDNETFSIAPRFYNQSFSPEAYGRGTRNSVYRNAADGTGASYLQTYSPFLRGYGNGYYRGYYY</sequence>
<evidence type="ECO:0000313" key="2">
    <source>
        <dbReference type="Proteomes" id="UP000321954"/>
    </source>
</evidence>